<evidence type="ECO:0000256" key="1">
    <source>
        <dbReference type="ARBA" id="ARBA00004496"/>
    </source>
</evidence>
<keyword evidence="7 9" id="KW-0067">ATP-binding</keyword>
<dbReference type="InterPro" id="IPR027417">
    <property type="entry name" value="P-loop_NTPase"/>
</dbReference>
<evidence type="ECO:0000256" key="9">
    <source>
        <dbReference type="HAMAP-Rule" id="MF_00365"/>
    </source>
</evidence>
<gene>
    <name evidence="9 12" type="primary">recF</name>
    <name evidence="12" type="ORF">Q4F19_16415</name>
</gene>
<keyword evidence="5 9" id="KW-0235">DNA replication</keyword>
<dbReference type="PANTHER" id="PTHR32182:SF0">
    <property type="entry name" value="DNA REPLICATION AND REPAIR PROTEIN RECF"/>
    <property type="match status" value="1"/>
</dbReference>
<dbReference type="NCBIfam" id="TIGR00611">
    <property type="entry name" value="recf"/>
    <property type="match status" value="1"/>
</dbReference>
<dbReference type="Pfam" id="PF02463">
    <property type="entry name" value="SMC_N"/>
    <property type="match status" value="1"/>
</dbReference>
<dbReference type="PANTHER" id="PTHR32182">
    <property type="entry name" value="DNA REPLICATION AND REPAIR PROTEIN RECF"/>
    <property type="match status" value="1"/>
</dbReference>
<keyword evidence="9 10" id="KW-0227">DNA damage</keyword>
<dbReference type="EMBL" id="JAUOTP010000008">
    <property type="protein sequence ID" value="MDO6415975.1"/>
    <property type="molecule type" value="Genomic_DNA"/>
</dbReference>
<dbReference type="Proteomes" id="UP001169764">
    <property type="component" value="Unassembled WGS sequence"/>
</dbReference>
<keyword evidence="9 10" id="KW-0234">DNA repair</keyword>
<comment type="subcellular location">
    <subcellularLocation>
        <location evidence="1 9 10">Cytoplasm</location>
    </subcellularLocation>
</comment>
<name>A0ABT8YCB9_9SPHN</name>
<reference evidence="12" key="1">
    <citation type="submission" date="2023-07" db="EMBL/GenBank/DDBJ databases">
        <authorList>
            <person name="Kim M."/>
        </authorList>
    </citation>
    <scope>NUCLEOTIDE SEQUENCE</scope>
    <source>
        <strain evidence="12">BIUV-7</strain>
    </source>
</reference>
<dbReference type="RefSeq" id="WP_303544764.1">
    <property type="nucleotide sequence ID" value="NZ_JAUOTP010000008.1"/>
</dbReference>
<evidence type="ECO:0000256" key="2">
    <source>
        <dbReference type="ARBA" id="ARBA00008016"/>
    </source>
</evidence>
<evidence type="ECO:0000256" key="5">
    <source>
        <dbReference type="ARBA" id="ARBA00022705"/>
    </source>
</evidence>
<sequence length="369" mass="38266">MTALARLALTDFRNHAELMIAPGPGLVLLTGLNGSGKTNILEAVSLLAPGRGLRGATLSEMARSDGPGGFAIGARTGSDVDLGTGTLAAAPERRQVRINGAGASAAGLGEYLSILWVTPAMDRLFVEGTSARRRFLDRLVLAREPGHASHASRYETAMRARNKLLAEPEGADPAWLAALEAGMAEHGSAIAAARARTVDRLAERLATQAEGPFARAGLALGGWAPAAEDGIGALARELRSGRGRDAAAGRTLAGPHRTDLAVTHLGKRQPAGLCSTGEQKALLLGIVLAHADLVAADRRDRPILLLDEVAAHLDPLRRAALLDRLAAAGGQVWMTGTDLAAFGELPAPATLIPLDGEEAAEDARRADPQ</sequence>
<dbReference type="SUPFAM" id="SSF52540">
    <property type="entry name" value="P-loop containing nucleoside triphosphate hydrolases"/>
    <property type="match status" value="1"/>
</dbReference>
<dbReference type="Gene3D" id="3.40.50.300">
    <property type="entry name" value="P-loop containing nucleotide triphosphate hydrolases"/>
    <property type="match status" value="1"/>
</dbReference>
<evidence type="ECO:0000259" key="11">
    <source>
        <dbReference type="Pfam" id="PF02463"/>
    </source>
</evidence>
<keyword evidence="9 10" id="KW-0742">SOS response</keyword>
<dbReference type="InterPro" id="IPR003395">
    <property type="entry name" value="RecF/RecN/SMC_N"/>
</dbReference>
<dbReference type="HAMAP" id="MF_00365">
    <property type="entry name" value="RecF"/>
    <property type="match status" value="1"/>
</dbReference>
<comment type="similarity">
    <text evidence="2 9 10">Belongs to the RecF family.</text>
</comment>
<dbReference type="InterPro" id="IPR018078">
    <property type="entry name" value="DNA-binding_RecF_CS"/>
</dbReference>
<evidence type="ECO:0000313" key="13">
    <source>
        <dbReference type="Proteomes" id="UP001169764"/>
    </source>
</evidence>
<keyword evidence="13" id="KW-1185">Reference proteome</keyword>
<dbReference type="Gene3D" id="1.20.1050.90">
    <property type="entry name" value="RecF/RecN/SMC, N-terminal domain"/>
    <property type="match status" value="1"/>
</dbReference>
<evidence type="ECO:0000256" key="3">
    <source>
        <dbReference type="ARBA" id="ARBA00020170"/>
    </source>
</evidence>
<evidence type="ECO:0000256" key="10">
    <source>
        <dbReference type="RuleBase" id="RU000578"/>
    </source>
</evidence>
<evidence type="ECO:0000256" key="4">
    <source>
        <dbReference type="ARBA" id="ARBA00022490"/>
    </source>
</evidence>
<organism evidence="12 13">
    <name type="scientific">Sphingomonas natans</name>
    <dbReference type="NCBI Taxonomy" id="3063330"/>
    <lineage>
        <taxon>Bacteria</taxon>
        <taxon>Pseudomonadati</taxon>
        <taxon>Pseudomonadota</taxon>
        <taxon>Alphaproteobacteria</taxon>
        <taxon>Sphingomonadales</taxon>
        <taxon>Sphingomonadaceae</taxon>
        <taxon>Sphingomonas</taxon>
    </lineage>
</organism>
<dbReference type="InterPro" id="IPR001238">
    <property type="entry name" value="DNA-binding_RecF"/>
</dbReference>
<dbReference type="InterPro" id="IPR042174">
    <property type="entry name" value="RecF_2"/>
</dbReference>
<keyword evidence="4 9" id="KW-0963">Cytoplasm</keyword>
<evidence type="ECO:0000256" key="8">
    <source>
        <dbReference type="ARBA" id="ARBA00023125"/>
    </source>
</evidence>
<evidence type="ECO:0000313" key="12">
    <source>
        <dbReference type="EMBL" id="MDO6415975.1"/>
    </source>
</evidence>
<accession>A0ABT8YCB9</accession>
<feature type="domain" description="RecF/RecN/SMC N-terminal" evidence="11">
    <location>
        <begin position="4"/>
        <end position="329"/>
    </location>
</feature>
<comment type="caution">
    <text evidence="12">The sequence shown here is derived from an EMBL/GenBank/DDBJ whole genome shotgun (WGS) entry which is preliminary data.</text>
</comment>
<protein>
    <recommendedName>
        <fullName evidence="3 9">DNA replication and repair protein RecF</fullName>
    </recommendedName>
</protein>
<feature type="binding site" evidence="9">
    <location>
        <begin position="31"/>
        <end position="38"/>
    </location>
    <ligand>
        <name>ATP</name>
        <dbReference type="ChEBI" id="CHEBI:30616"/>
    </ligand>
</feature>
<comment type="function">
    <text evidence="9 10">The RecF protein is involved in DNA metabolism; it is required for DNA replication and normal SOS inducibility. RecF binds preferentially to single-stranded, linear DNA. It also seems to bind ATP.</text>
</comment>
<keyword evidence="8 9" id="KW-0238">DNA-binding</keyword>
<evidence type="ECO:0000256" key="7">
    <source>
        <dbReference type="ARBA" id="ARBA00022840"/>
    </source>
</evidence>
<keyword evidence="6 9" id="KW-0547">Nucleotide-binding</keyword>
<dbReference type="PROSITE" id="PS00618">
    <property type="entry name" value="RECF_2"/>
    <property type="match status" value="1"/>
</dbReference>
<proteinExistence type="inferred from homology"/>
<evidence type="ECO:0000256" key="6">
    <source>
        <dbReference type="ARBA" id="ARBA00022741"/>
    </source>
</evidence>